<reference evidence="1" key="1">
    <citation type="journal article" date="2023" name="bioRxiv">
        <title>Scaffold-level genome assemblies of two parasitoid biocontrol wasps reveal the parthenogenesis mechanism and an associated novel virus.</title>
        <authorList>
            <person name="Inwood S."/>
            <person name="Skelly J."/>
            <person name="Guhlin J."/>
            <person name="Harrop T."/>
            <person name="Goldson S."/>
            <person name="Dearden P."/>
        </authorList>
    </citation>
    <scope>NUCLEOTIDE SEQUENCE</scope>
    <source>
        <strain evidence="1">Lincoln</strain>
        <tissue evidence="1">Whole body</tissue>
    </source>
</reference>
<protein>
    <submittedName>
        <fullName evidence="1">Uncharacterized protein</fullName>
    </submittedName>
</protein>
<proteinExistence type="predicted"/>
<accession>A0AA39FS15</accession>
<dbReference type="Proteomes" id="UP001168972">
    <property type="component" value="Unassembled WGS sequence"/>
</dbReference>
<dbReference type="EMBL" id="JAQQBR010000006">
    <property type="protein sequence ID" value="KAK0174440.1"/>
    <property type="molecule type" value="Genomic_DNA"/>
</dbReference>
<name>A0AA39FS15_MICHY</name>
<organism evidence="1 2">
    <name type="scientific">Microctonus hyperodae</name>
    <name type="common">Parasitoid wasp</name>
    <dbReference type="NCBI Taxonomy" id="165561"/>
    <lineage>
        <taxon>Eukaryota</taxon>
        <taxon>Metazoa</taxon>
        <taxon>Ecdysozoa</taxon>
        <taxon>Arthropoda</taxon>
        <taxon>Hexapoda</taxon>
        <taxon>Insecta</taxon>
        <taxon>Pterygota</taxon>
        <taxon>Neoptera</taxon>
        <taxon>Endopterygota</taxon>
        <taxon>Hymenoptera</taxon>
        <taxon>Apocrita</taxon>
        <taxon>Ichneumonoidea</taxon>
        <taxon>Braconidae</taxon>
        <taxon>Euphorinae</taxon>
        <taxon>Microctonus</taxon>
    </lineage>
</organism>
<evidence type="ECO:0000313" key="2">
    <source>
        <dbReference type="Proteomes" id="UP001168972"/>
    </source>
</evidence>
<comment type="caution">
    <text evidence="1">The sequence shown here is derived from an EMBL/GenBank/DDBJ whole genome shotgun (WGS) entry which is preliminary data.</text>
</comment>
<dbReference type="AlphaFoldDB" id="A0AA39FS15"/>
<sequence length="94" mass="11254">MYHFEAANIINFLKYLEAWELIAKDKDYKFIMDRMCYGLKIPPRAKLELSEYLTLTNSYEYLMPNRLNQDVLNQDKCVDPMTTRILSCLEKCFI</sequence>
<gene>
    <name evidence="1" type="ORF">PV327_010209</name>
</gene>
<keyword evidence="2" id="KW-1185">Reference proteome</keyword>
<reference evidence="1" key="2">
    <citation type="submission" date="2023-03" db="EMBL/GenBank/DDBJ databases">
        <authorList>
            <person name="Inwood S.N."/>
            <person name="Skelly J.G."/>
            <person name="Guhlin J."/>
            <person name="Harrop T.W.R."/>
            <person name="Goldson S.G."/>
            <person name="Dearden P.K."/>
        </authorList>
    </citation>
    <scope>NUCLEOTIDE SEQUENCE</scope>
    <source>
        <strain evidence="1">Lincoln</strain>
        <tissue evidence="1">Whole body</tissue>
    </source>
</reference>
<evidence type="ECO:0000313" key="1">
    <source>
        <dbReference type="EMBL" id="KAK0174440.1"/>
    </source>
</evidence>